<dbReference type="Pfam" id="PF07714">
    <property type="entry name" value="PK_Tyr_Ser-Thr"/>
    <property type="match status" value="1"/>
</dbReference>
<evidence type="ECO:0000256" key="23">
    <source>
        <dbReference type="SAM" id="Phobius"/>
    </source>
</evidence>
<keyword evidence="6" id="KW-0723">Serine/threonine-protein kinase</keyword>
<dbReference type="Pfam" id="PF08263">
    <property type="entry name" value="LRRNT_2"/>
    <property type="match status" value="1"/>
</dbReference>
<keyword evidence="17 23" id="KW-0472">Membrane</keyword>
<organism evidence="25 26">
    <name type="scientific">Vitis vinifera</name>
    <name type="common">Grape</name>
    <dbReference type="NCBI Taxonomy" id="29760"/>
    <lineage>
        <taxon>Eukaryota</taxon>
        <taxon>Viridiplantae</taxon>
        <taxon>Streptophyta</taxon>
        <taxon>Embryophyta</taxon>
        <taxon>Tracheophyta</taxon>
        <taxon>Spermatophyta</taxon>
        <taxon>Magnoliopsida</taxon>
        <taxon>eudicotyledons</taxon>
        <taxon>Gunneridae</taxon>
        <taxon>Pentapetalae</taxon>
        <taxon>rosids</taxon>
        <taxon>Vitales</taxon>
        <taxon>Vitaceae</taxon>
        <taxon>Viteae</taxon>
        <taxon>Vitis</taxon>
    </lineage>
</organism>
<dbReference type="EMBL" id="FN596501">
    <property type="protein sequence ID" value="CCB59910.1"/>
    <property type="molecule type" value="Genomic_DNA"/>
</dbReference>
<dbReference type="SUPFAM" id="SSF52058">
    <property type="entry name" value="L domain-like"/>
    <property type="match status" value="2"/>
</dbReference>
<dbReference type="InterPro" id="IPR001611">
    <property type="entry name" value="Leu-rich_rpt"/>
</dbReference>
<dbReference type="InterPro" id="IPR013210">
    <property type="entry name" value="LRR_N_plant-typ"/>
</dbReference>
<feature type="binding site" evidence="22">
    <location>
        <position position="806"/>
    </location>
    <ligand>
        <name>ATP</name>
        <dbReference type="ChEBI" id="CHEBI:30616"/>
    </ligand>
</feature>
<keyword evidence="18" id="KW-0675">Receptor</keyword>
<dbReference type="InterPro" id="IPR003591">
    <property type="entry name" value="Leu-rich_rpt_typical-subtyp"/>
</dbReference>
<dbReference type="OrthoDB" id="1640047at2759"/>
<dbReference type="PROSITE" id="PS51450">
    <property type="entry name" value="LRR"/>
    <property type="match status" value="1"/>
</dbReference>
<evidence type="ECO:0000256" key="13">
    <source>
        <dbReference type="ARBA" id="ARBA00022741"/>
    </source>
</evidence>
<keyword evidence="26" id="KW-1185">Reference proteome</keyword>
<dbReference type="InterPro" id="IPR001245">
    <property type="entry name" value="Ser-Thr/Tyr_kinase_cat_dom"/>
</dbReference>
<dbReference type="PANTHER" id="PTHR27000:SF777">
    <property type="entry name" value="PROTEIN KINASE DOMAIN-CONTAINING PROTEIN"/>
    <property type="match status" value="1"/>
</dbReference>
<feature type="domain" description="Protein kinase" evidence="24">
    <location>
        <begin position="777"/>
        <end position="1070"/>
    </location>
</feature>
<evidence type="ECO:0000256" key="20">
    <source>
        <dbReference type="ARBA" id="ARBA00047899"/>
    </source>
</evidence>
<keyword evidence="8" id="KW-0433">Leucine-rich repeat</keyword>
<evidence type="ECO:0000256" key="9">
    <source>
        <dbReference type="ARBA" id="ARBA00022679"/>
    </source>
</evidence>
<dbReference type="SMART" id="SM00369">
    <property type="entry name" value="LRR_TYP"/>
    <property type="match status" value="9"/>
</dbReference>
<evidence type="ECO:0000256" key="2">
    <source>
        <dbReference type="ARBA" id="ARBA00004479"/>
    </source>
</evidence>
<keyword evidence="11" id="KW-0732">Signal</keyword>
<keyword evidence="5" id="KW-1003">Cell membrane</keyword>
<evidence type="ECO:0000256" key="21">
    <source>
        <dbReference type="ARBA" id="ARBA00048679"/>
    </source>
</evidence>
<comment type="catalytic activity">
    <reaction evidence="21">
        <text>L-seryl-[protein] + ATP = O-phospho-L-seryl-[protein] + ADP + H(+)</text>
        <dbReference type="Rhea" id="RHEA:17989"/>
        <dbReference type="Rhea" id="RHEA-COMP:9863"/>
        <dbReference type="Rhea" id="RHEA-COMP:11604"/>
        <dbReference type="ChEBI" id="CHEBI:15378"/>
        <dbReference type="ChEBI" id="CHEBI:29999"/>
        <dbReference type="ChEBI" id="CHEBI:30616"/>
        <dbReference type="ChEBI" id="CHEBI:83421"/>
        <dbReference type="ChEBI" id="CHEBI:456216"/>
        <dbReference type="EC" id="2.7.11.1"/>
    </reaction>
</comment>
<evidence type="ECO:0000256" key="7">
    <source>
        <dbReference type="ARBA" id="ARBA00022553"/>
    </source>
</evidence>
<dbReference type="InterPro" id="IPR011009">
    <property type="entry name" value="Kinase-like_dom_sf"/>
</dbReference>
<keyword evidence="16 23" id="KW-1133">Transmembrane helix</keyword>
<dbReference type="InParanoid" id="F6HYZ6"/>
<dbReference type="ExpressionAtlas" id="F6HYZ6">
    <property type="expression patterns" value="baseline"/>
</dbReference>
<dbReference type="Pfam" id="PF00560">
    <property type="entry name" value="LRR_1"/>
    <property type="match status" value="4"/>
</dbReference>
<dbReference type="Gene3D" id="3.80.10.10">
    <property type="entry name" value="Ribonuclease Inhibitor"/>
    <property type="match status" value="4"/>
</dbReference>
<evidence type="ECO:0000256" key="22">
    <source>
        <dbReference type="PROSITE-ProRule" id="PRU10141"/>
    </source>
</evidence>
<dbReference type="InterPro" id="IPR032675">
    <property type="entry name" value="LRR_dom_sf"/>
</dbReference>
<dbReference type="FunFam" id="3.80.10.10:FF:000539">
    <property type="entry name" value="LRR receptor-like serine/threonine-protein kinase EFR"/>
    <property type="match status" value="1"/>
</dbReference>
<comment type="catalytic activity">
    <reaction evidence="20">
        <text>L-threonyl-[protein] + ATP = O-phospho-L-threonyl-[protein] + ADP + H(+)</text>
        <dbReference type="Rhea" id="RHEA:46608"/>
        <dbReference type="Rhea" id="RHEA-COMP:11060"/>
        <dbReference type="Rhea" id="RHEA-COMP:11605"/>
        <dbReference type="ChEBI" id="CHEBI:15378"/>
        <dbReference type="ChEBI" id="CHEBI:30013"/>
        <dbReference type="ChEBI" id="CHEBI:30616"/>
        <dbReference type="ChEBI" id="CHEBI:61977"/>
        <dbReference type="ChEBI" id="CHEBI:456216"/>
        <dbReference type="EC" id="2.7.11.1"/>
    </reaction>
</comment>
<dbReference type="PROSITE" id="PS00108">
    <property type="entry name" value="PROTEIN_KINASE_ST"/>
    <property type="match status" value="1"/>
</dbReference>
<keyword evidence="9" id="KW-0808">Transferase</keyword>
<dbReference type="InterPro" id="IPR008271">
    <property type="entry name" value="Ser/Thr_kinase_AS"/>
</dbReference>
<evidence type="ECO:0000256" key="18">
    <source>
        <dbReference type="ARBA" id="ARBA00023170"/>
    </source>
</evidence>
<accession>F6HYZ6</accession>
<dbReference type="CDD" id="cd14066">
    <property type="entry name" value="STKc_IRAK"/>
    <property type="match status" value="1"/>
</dbReference>
<evidence type="ECO:0000256" key="1">
    <source>
        <dbReference type="ARBA" id="ARBA00004162"/>
    </source>
</evidence>
<evidence type="ECO:0000256" key="12">
    <source>
        <dbReference type="ARBA" id="ARBA00022737"/>
    </source>
</evidence>
<evidence type="ECO:0000256" key="10">
    <source>
        <dbReference type="ARBA" id="ARBA00022692"/>
    </source>
</evidence>
<dbReference type="Proteomes" id="UP000009183">
    <property type="component" value="Chromosome 14"/>
</dbReference>
<dbReference type="GO" id="GO:0004674">
    <property type="term" value="F:protein serine/threonine kinase activity"/>
    <property type="evidence" value="ECO:0007669"/>
    <property type="project" value="UniProtKB-KW"/>
</dbReference>
<dbReference type="HOGENOM" id="CLU_000288_22_0_1"/>
<dbReference type="GO" id="GO:0005886">
    <property type="term" value="C:plasma membrane"/>
    <property type="evidence" value="ECO:0007669"/>
    <property type="project" value="UniProtKB-SubCell"/>
</dbReference>
<dbReference type="Gene3D" id="3.30.200.20">
    <property type="entry name" value="Phosphorylase Kinase, domain 1"/>
    <property type="match status" value="1"/>
</dbReference>
<protein>
    <recommendedName>
        <fullName evidence="4">non-specific serine/threonine protein kinase</fullName>
        <ecNumber evidence="4">2.7.11.1</ecNumber>
    </recommendedName>
</protein>
<evidence type="ECO:0000256" key="15">
    <source>
        <dbReference type="ARBA" id="ARBA00022840"/>
    </source>
</evidence>
<name>F6HYZ6_VITVI</name>
<evidence type="ECO:0000256" key="3">
    <source>
        <dbReference type="ARBA" id="ARBA00008684"/>
    </source>
</evidence>
<evidence type="ECO:0000256" key="4">
    <source>
        <dbReference type="ARBA" id="ARBA00012513"/>
    </source>
</evidence>
<keyword evidence="7" id="KW-0597">Phosphoprotein</keyword>
<dbReference type="SUPFAM" id="SSF56112">
    <property type="entry name" value="Protein kinase-like (PK-like)"/>
    <property type="match status" value="1"/>
</dbReference>
<dbReference type="FunFam" id="3.80.10.10:FF:000288">
    <property type="entry name" value="LRR receptor-like serine/threonine-protein kinase EFR"/>
    <property type="match status" value="1"/>
</dbReference>
<comment type="similarity">
    <text evidence="3">Belongs to the protein kinase superfamily. Ser/Thr protein kinase family.</text>
</comment>
<dbReference type="PROSITE" id="PS00107">
    <property type="entry name" value="PROTEIN_KINASE_ATP"/>
    <property type="match status" value="1"/>
</dbReference>
<dbReference type="SMART" id="SM00365">
    <property type="entry name" value="LRR_SD22"/>
    <property type="match status" value="6"/>
</dbReference>
<keyword evidence="19" id="KW-0325">Glycoprotein</keyword>
<feature type="transmembrane region" description="Helical" evidence="23">
    <location>
        <begin position="45"/>
        <end position="63"/>
    </location>
</feature>
<dbReference type="GO" id="GO:0005524">
    <property type="term" value="F:ATP binding"/>
    <property type="evidence" value="ECO:0007669"/>
    <property type="project" value="UniProtKB-UniRule"/>
</dbReference>
<evidence type="ECO:0000256" key="14">
    <source>
        <dbReference type="ARBA" id="ARBA00022777"/>
    </source>
</evidence>
<dbReference type="AlphaFoldDB" id="F6HYZ6"/>
<dbReference type="SMART" id="SM00220">
    <property type="entry name" value="S_TKc"/>
    <property type="match status" value="1"/>
</dbReference>
<keyword evidence="13 22" id="KW-0547">Nucleotide-binding</keyword>
<dbReference type="SMR" id="F6HYZ6"/>
<keyword evidence="10 23" id="KW-0812">Transmembrane</keyword>
<dbReference type="InterPro" id="IPR017441">
    <property type="entry name" value="Protein_kinase_ATP_BS"/>
</dbReference>
<evidence type="ECO:0000256" key="16">
    <source>
        <dbReference type="ARBA" id="ARBA00022989"/>
    </source>
</evidence>
<evidence type="ECO:0000256" key="5">
    <source>
        <dbReference type="ARBA" id="ARBA00022475"/>
    </source>
</evidence>
<evidence type="ECO:0000256" key="17">
    <source>
        <dbReference type="ARBA" id="ARBA00023136"/>
    </source>
</evidence>
<comment type="subcellular location">
    <subcellularLocation>
        <location evidence="1">Cell membrane</location>
        <topology evidence="1">Single-pass membrane protein</topology>
    </subcellularLocation>
    <subcellularLocation>
        <location evidence="2">Membrane</location>
        <topology evidence="2">Single-pass type I membrane protein</topology>
    </subcellularLocation>
</comment>
<keyword evidence="12" id="KW-0677">Repeat</keyword>
<evidence type="ECO:0000259" key="24">
    <source>
        <dbReference type="PROSITE" id="PS50011"/>
    </source>
</evidence>
<evidence type="ECO:0000313" key="26">
    <source>
        <dbReference type="Proteomes" id="UP000009183"/>
    </source>
</evidence>
<dbReference type="PaxDb" id="29760-VIT_14s0128g00510.t01"/>
<evidence type="ECO:0000256" key="19">
    <source>
        <dbReference type="ARBA" id="ARBA00023180"/>
    </source>
</evidence>
<dbReference type="eggNOG" id="ENOG502QYMU">
    <property type="taxonomic scope" value="Eukaryota"/>
</dbReference>
<evidence type="ECO:0000256" key="11">
    <source>
        <dbReference type="ARBA" id="ARBA00022729"/>
    </source>
</evidence>
<keyword evidence="14" id="KW-0418">Kinase</keyword>
<evidence type="ECO:0000256" key="6">
    <source>
        <dbReference type="ARBA" id="ARBA00022527"/>
    </source>
</evidence>
<gene>
    <name evidence="25" type="ordered locus">VIT_14s0128g00510</name>
</gene>
<sequence length="1092" mass="120865">MTLLLQIFQCLGTDNKRAENSTIYVNVWIMQIDIKLDLPPPDCTFLYSLVKILFFSLSFLALLSTSTFLCKNSTDCQSLLKFKQGITGDPDGHLQDWNETMFFCNWTGITCHQQLKNRVIAIELINMRLEGVISPYISNLSHLTTLSLQANSLYGGIPATIGELSELTFINMSRNKLGGNIPASIKGCWSLETIDLDYTNLTGSIPAVLGQMTNLTYLCLSQNSLTGAIPSFLSNLTKLKDLELQVNYFTGRIPEELGALTKLEILYLHMNFLEESIPASISNCTALRHITLFENRLTGTIPLELGSKLHNLQRLYFQQNQLSGKIPVTLSNLSQLTLLDLSLNQLEGEVPPELGKLKKLERLYLHSNNLVSGSNNSSLSFLTPLTNCSRLQKLHLGACLFAGSLPASIGSLSKDLYYLNLRNNKLTGDLPAEIGNLSGLVTLDLWYNFLNGVPATIGKLRQLQRLHLGRNKLLGPIPDELGQMANLGLLELSDNLISGTIPSSLGNLSQLRYLYLSHNHLTGKIPIQLTQCSLLMLLDLSFNNLQGSLPTEIGHFSNLALSLNLSNNNLQGELPASIGNLASVLAIDLSANKFFGVIPSSIGRCISMEYLNLSHNMLEATIPESLKQIIDLGYLDLAFNNLTGNVPIWIGDSQKIKNLNLSYNRLTGEVPNSGRYKNLGSGSFMGNMGLCGGTKLMGLHPCEIQKQKHKKRKWIYYLFAIITCSLLLFVLIALTVRRFFFKNRSAGAETAILMCSPTHHGTQTLTEREIEIATGGFDEANLLGKGSFGRVYKAIINDGKTVVAVKVLQEECVQGYRSFKRECQILSEIRHRNLVRMIGSTWNSGFKAIVLEYIGNGNLEQHLYPGGSDEGGSELKLRERMGIAIDVANGLEYLHEGCPVQVVHCDLKPQNVLLDNDMVAHVADFGIGKLISGDKPRGHVTTTTAFLRGSVGYIPPEYGQGIDVSTRGDVYSFGVMMLEMITRKRPTNEMFSDGLDLRKWVCSAFPNQVLDIVDISLKHEAYLEEGSGALHKLEQCCIHMLDAGMMCTEENPQKRPLISSVAQRLKNVWKEMGFGTLYMAKEENVDMSLNSK</sequence>
<dbReference type="Pfam" id="PF23598">
    <property type="entry name" value="LRR_14"/>
    <property type="match status" value="2"/>
</dbReference>
<evidence type="ECO:0000313" key="25">
    <source>
        <dbReference type="EMBL" id="CCB59910.1"/>
    </source>
</evidence>
<dbReference type="EC" id="2.7.11.1" evidence="4"/>
<dbReference type="PROSITE" id="PS50011">
    <property type="entry name" value="PROTEIN_KINASE_DOM"/>
    <property type="match status" value="1"/>
</dbReference>
<reference evidence="26" key="1">
    <citation type="journal article" date="2007" name="Nature">
        <title>The grapevine genome sequence suggests ancestral hexaploidization in major angiosperm phyla.</title>
        <authorList>
            <consortium name="The French-Italian Public Consortium for Grapevine Genome Characterization."/>
            <person name="Jaillon O."/>
            <person name="Aury J.-M."/>
            <person name="Noel B."/>
            <person name="Policriti A."/>
            <person name="Clepet C."/>
            <person name="Casagrande A."/>
            <person name="Choisne N."/>
            <person name="Aubourg S."/>
            <person name="Vitulo N."/>
            <person name="Jubin C."/>
            <person name="Vezzi A."/>
            <person name="Legeai F."/>
            <person name="Hugueney P."/>
            <person name="Dasilva C."/>
            <person name="Horner D."/>
            <person name="Mica E."/>
            <person name="Jublot D."/>
            <person name="Poulain J."/>
            <person name="Bruyere C."/>
            <person name="Billault A."/>
            <person name="Segurens B."/>
            <person name="Gouyvenoux M."/>
            <person name="Ugarte E."/>
            <person name="Cattonaro F."/>
            <person name="Anthouard V."/>
            <person name="Vico V."/>
            <person name="Del Fabbro C."/>
            <person name="Alaux M."/>
            <person name="Di Gaspero G."/>
            <person name="Dumas V."/>
            <person name="Felice N."/>
            <person name="Paillard S."/>
            <person name="Juman I."/>
            <person name="Moroldo M."/>
            <person name="Scalabrin S."/>
            <person name="Canaguier A."/>
            <person name="Le Clainche I."/>
            <person name="Malacrida G."/>
            <person name="Durand E."/>
            <person name="Pesole G."/>
            <person name="Laucou V."/>
            <person name="Chatelet P."/>
            <person name="Merdinoglu D."/>
            <person name="Delledonne M."/>
            <person name="Pezzotti M."/>
            <person name="Lecharny A."/>
            <person name="Scarpelli C."/>
            <person name="Artiguenave F."/>
            <person name="Pe M.E."/>
            <person name="Valle G."/>
            <person name="Morgante M."/>
            <person name="Caboche M."/>
            <person name="Adam-Blondon A.-F."/>
            <person name="Weissenbach J."/>
            <person name="Quetier F."/>
            <person name="Wincker P."/>
        </authorList>
    </citation>
    <scope>NUCLEOTIDE SEQUENCE [LARGE SCALE GENOMIC DNA]</scope>
    <source>
        <strain evidence="26">cv. Pinot noir / PN40024</strain>
    </source>
</reference>
<dbReference type="Gene3D" id="1.10.510.10">
    <property type="entry name" value="Transferase(Phosphotransferase) domain 1"/>
    <property type="match status" value="1"/>
</dbReference>
<evidence type="ECO:0000256" key="8">
    <source>
        <dbReference type="ARBA" id="ARBA00022614"/>
    </source>
</evidence>
<dbReference type="InterPro" id="IPR055414">
    <property type="entry name" value="LRR_R13L4/SHOC2-like"/>
</dbReference>
<dbReference type="PANTHER" id="PTHR27000">
    <property type="entry name" value="LEUCINE-RICH REPEAT RECEPTOR-LIKE PROTEIN KINASE FAMILY PROTEIN-RELATED"/>
    <property type="match status" value="1"/>
</dbReference>
<proteinExistence type="inferred from homology"/>
<dbReference type="InterPro" id="IPR000719">
    <property type="entry name" value="Prot_kinase_dom"/>
</dbReference>
<keyword evidence="15 22" id="KW-0067">ATP-binding</keyword>
<dbReference type="FunFam" id="1.10.510.10:FF:000358">
    <property type="entry name" value="Putative leucine-rich repeat receptor-like serine/threonine-protein kinase"/>
    <property type="match status" value="1"/>
</dbReference>
<feature type="transmembrane region" description="Helical" evidence="23">
    <location>
        <begin position="714"/>
        <end position="736"/>
    </location>
</feature>